<protein>
    <recommendedName>
        <fullName evidence="8">HEAT repeat-containing protein 1</fullName>
    </recommendedName>
</protein>
<dbReference type="InterPro" id="IPR040191">
    <property type="entry name" value="UTP10"/>
</dbReference>
<evidence type="ECO:0000256" key="7">
    <source>
        <dbReference type="PROSITE-ProRule" id="PRU00103"/>
    </source>
</evidence>
<evidence type="ECO:0000256" key="2">
    <source>
        <dbReference type="ARBA" id="ARBA00010559"/>
    </source>
</evidence>
<dbReference type="Pfam" id="PF12397">
    <property type="entry name" value="U3snoRNP10"/>
    <property type="match status" value="1"/>
</dbReference>
<dbReference type="InterPro" id="IPR016024">
    <property type="entry name" value="ARM-type_fold"/>
</dbReference>
<evidence type="ECO:0000256" key="6">
    <source>
        <dbReference type="ARBA" id="ARBA00023274"/>
    </source>
</evidence>
<dbReference type="SUPFAM" id="SSF48371">
    <property type="entry name" value="ARM repeat"/>
    <property type="match status" value="1"/>
</dbReference>
<evidence type="ECO:0000256" key="5">
    <source>
        <dbReference type="ARBA" id="ARBA00023242"/>
    </source>
</evidence>
<dbReference type="Proteomes" id="UP000019118">
    <property type="component" value="Unassembled WGS sequence"/>
</dbReference>
<dbReference type="InterPro" id="IPR011989">
    <property type="entry name" value="ARM-like"/>
</dbReference>
<dbReference type="InterPro" id="IPR021133">
    <property type="entry name" value="HEAT_type_2"/>
</dbReference>
<dbReference type="SMART" id="SM01036">
    <property type="entry name" value="BP28CT"/>
    <property type="match status" value="1"/>
</dbReference>
<dbReference type="GO" id="GO:0030686">
    <property type="term" value="C:90S preribosome"/>
    <property type="evidence" value="ECO:0007669"/>
    <property type="project" value="TreeGrafter"/>
</dbReference>
<dbReference type="GO" id="GO:0000462">
    <property type="term" value="P:maturation of SSU-rRNA from tricistronic rRNA transcript (SSU-rRNA, 5.8S rRNA, LSU-rRNA)"/>
    <property type="evidence" value="ECO:0007669"/>
    <property type="project" value="TreeGrafter"/>
</dbReference>
<dbReference type="EnsemblMetazoa" id="XM_019909286.1">
    <property type="protein sequence ID" value="XP_019764845.1"/>
    <property type="gene ID" value="LOC109540800"/>
</dbReference>
<accession>A0AAR5PV08</accession>
<dbReference type="GO" id="GO:0045943">
    <property type="term" value="P:positive regulation of transcription by RNA polymerase I"/>
    <property type="evidence" value="ECO:0007669"/>
    <property type="project" value="TreeGrafter"/>
</dbReference>
<dbReference type="PROSITE" id="PS50077">
    <property type="entry name" value="HEAT_REPEAT"/>
    <property type="match status" value="1"/>
</dbReference>
<dbReference type="GO" id="GO:0034455">
    <property type="term" value="C:t-UTP complex"/>
    <property type="evidence" value="ECO:0007669"/>
    <property type="project" value="TreeGrafter"/>
</dbReference>
<organism evidence="10 11">
    <name type="scientific">Dendroctonus ponderosae</name>
    <name type="common">Mountain pine beetle</name>
    <dbReference type="NCBI Taxonomy" id="77166"/>
    <lineage>
        <taxon>Eukaryota</taxon>
        <taxon>Metazoa</taxon>
        <taxon>Ecdysozoa</taxon>
        <taxon>Arthropoda</taxon>
        <taxon>Hexapoda</taxon>
        <taxon>Insecta</taxon>
        <taxon>Pterygota</taxon>
        <taxon>Neoptera</taxon>
        <taxon>Endopterygota</taxon>
        <taxon>Coleoptera</taxon>
        <taxon>Polyphaga</taxon>
        <taxon>Cucujiformia</taxon>
        <taxon>Curculionidae</taxon>
        <taxon>Scolytinae</taxon>
        <taxon>Dendroctonus</taxon>
    </lineage>
</organism>
<reference evidence="10" key="2">
    <citation type="submission" date="2024-08" db="UniProtKB">
        <authorList>
            <consortium name="EnsemblMetazoa"/>
        </authorList>
    </citation>
    <scope>IDENTIFICATION</scope>
</reference>
<proteinExistence type="inferred from homology"/>
<dbReference type="Pfam" id="PF08146">
    <property type="entry name" value="BP28CT"/>
    <property type="match status" value="1"/>
</dbReference>
<evidence type="ECO:0000259" key="9">
    <source>
        <dbReference type="SMART" id="SM01036"/>
    </source>
</evidence>
<evidence type="ECO:0000313" key="10">
    <source>
        <dbReference type="EnsemblMetazoa" id="XP_019764845.1"/>
    </source>
</evidence>
<reference evidence="11" key="1">
    <citation type="journal article" date="2013" name="Genome Biol.">
        <title>Draft genome of the mountain pine beetle, Dendroctonus ponderosae Hopkins, a major forest pest.</title>
        <authorList>
            <person name="Keeling C.I."/>
            <person name="Yuen M.M."/>
            <person name="Liao N.Y."/>
            <person name="Docking T.R."/>
            <person name="Chan S.K."/>
            <person name="Taylor G.A."/>
            <person name="Palmquist D.L."/>
            <person name="Jackman S.D."/>
            <person name="Nguyen A."/>
            <person name="Li M."/>
            <person name="Henderson H."/>
            <person name="Janes J.K."/>
            <person name="Zhao Y."/>
            <person name="Pandoh P."/>
            <person name="Moore R."/>
            <person name="Sperling F.A."/>
            <person name="Huber D.P."/>
            <person name="Birol I."/>
            <person name="Jones S.J."/>
            <person name="Bohlmann J."/>
        </authorList>
    </citation>
    <scope>NUCLEOTIDE SEQUENCE</scope>
</reference>
<evidence type="ECO:0000313" key="11">
    <source>
        <dbReference type="Proteomes" id="UP000019118"/>
    </source>
</evidence>
<keyword evidence="4 8" id="KW-0698">rRNA processing</keyword>
<keyword evidence="3 8" id="KW-0690">Ribosome biogenesis</keyword>
<evidence type="ECO:0000256" key="3">
    <source>
        <dbReference type="ARBA" id="ARBA00022517"/>
    </source>
</evidence>
<dbReference type="Gene3D" id="1.25.10.10">
    <property type="entry name" value="Leucine-rich Repeat Variant"/>
    <property type="match status" value="1"/>
</dbReference>
<dbReference type="PANTHER" id="PTHR13457:SF1">
    <property type="entry name" value="HEAT REPEAT-CONTAINING PROTEIN 1"/>
    <property type="match status" value="1"/>
</dbReference>
<sequence>MSTSLAAQLQKLATPATDVLINDKKRSTLLFDPKEAASISSEVIYEIGLEGLHQLIARNENFKPFLQTLFHNSSKHFDRYVHSKEDNKKLNKKIRKFLVLVAPYILLNPAQKALEWLFNRYRINENNKTDLLLAVLPHYNSKIFCRIIQTCRFQNVSDPFYFLKTVHKSNMTVPTSNLFHQALSNFQLVKLMIKFLTQLLKTHQSNVLTMYFNFYSTVFCGAIEFSPEIQEPFITELLPFITKGIKSSIPDFASAALVITARLLSKCSVTEKLLSRFVNTLSELKCPTLKLENTLSLVLIYQLQPQFEVLSSDALANFAKTSWLVECLSYLHSNGNYVYPFLRVLLRNALNYEGEEYQSEIQEMILEIVKQLEFDGSFISDVLGLVLNKVDSEDLAKNCPTSWLQDIIKQLQLKYKVQFDEALKDIPESKRNIVLSLLEEVNEAISTKPKQYSVKRDKETLRDISKRIDKLPVKDLYLLIREISQELNRYNLRTVTKGILQCLDSILSKTFDSGQNWCSLDAIQYSDFFTELINLSFSDAKFKSIFEVFLAKISTDGNIALNICIAGCFEPVTICKILRYVLRDKPDTCLNGIYVLIMLSNKDPTIRKLVFDIIEQFDTTHKWLLQQLSNQQERILADNAQVGLLLTDILAHRTSSSNKAAVNLNQLMETICSNDTPMYVKWGILNCLSEVKKFDIVQTLCEHFVKLFENKTLDQCDLKILTNIVRRLDSNVMAQMSQNSPIWHFVVFVLNQKRIVIIDEEKIYLPNCMLNQLSRDVSAVLPEDVLENLLDLVCEQVALCEEPEFISLSSKLFKHLDLNAKIISKILVQMTSINSSKGRNRRGLVTPTVDILDSVAWKKGVSLLEFIQSKKKIKNPQVLLPILFDVLKKCLDFEEQAVVEYPKQLTLALVLLICCNVDENYVSESDFNIELVIQCIRASQNPQTHYHALLVLAHAAKIVPKDVLHHVMAVFTFMGTTLIRHDDAYSFEIISKIVDTIIPILVDAKQVTTISDVLRVFIDALLDVPEHRRIPLYTKLLTNVNVNENLYLFLLFVMEADVLQASREKTKIEKGVAPPRSKIALQLCQEFSPVTTLQACVQLAQYVNDLPDEKDDLPTSGSSSLPPSTNYTNKQFRHYKYLIITFLSSLLSSREFIVKIATLSKSENSSIESLYKELIIKVLSYIQRIQKVSDSSADSPQSLYWKTILHHSYELLDSINDLLSPRMFLLVIKGLLVHSMVNVKKRALELLNNKLQGNLLSFSEQDKKELCILIKPISLIVENESQETLIQTGLLSLKLIVIVLAPEEPEKFVPVLEFVASILNSGKMEGNVLASVVLCLAEVCAVLRAHGLAAIASFMPAFLHILKKQKYQETYSLLLLSVVTAVNKFLESFAAFLSPYLPKLICESSILLSKWGSCIEDSKCQPLIIRLNGIKKKLSTTIPARILISVIDECYNTLLAKRYYNALVALMDIMEEQLVSFQSMDVAQNMSELTALFLKALEFRSNHSPSLEVANLIENQVIKTLTVFTLKLSESSFRPFYLKLYDWARTNHERLITFYHISERIGQALKGLFVLFASNIFSNMSNIIHKIDEYAFDDIKKTVLLLEFVLKTLKTIFTYDNKKTLNRDRFQLIMQPLVDLLDKDIDGIDALVKRNEQLLTPTIVSFALALADDVFWKEMNYQVLLKMRNPKPELRLVALHCLAEVVAKLKEDFMPLLPETIPFLAELLEDEDERVEKACQKAIREMEKMLGEPLQKYF</sequence>
<name>A0AAR5PV08_DENPD</name>
<dbReference type="InterPro" id="IPR022125">
    <property type="entry name" value="U3snoRNP10_N"/>
</dbReference>
<dbReference type="InterPro" id="IPR056473">
    <property type="entry name" value="HEAT_Utp10/HEAT1"/>
</dbReference>
<dbReference type="PANTHER" id="PTHR13457">
    <property type="entry name" value="BAP28"/>
    <property type="match status" value="1"/>
</dbReference>
<comment type="subcellular location">
    <subcellularLocation>
        <location evidence="1 8">Nucleus</location>
        <location evidence="1 8">Nucleolus</location>
    </subcellularLocation>
</comment>
<evidence type="ECO:0000256" key="1">
    <source>
        <dbReference type="ARBA" id="ARBA00004604"/>
    </source>
</evidence>
<dbReference type="Pfam" id="PF23243">
    <property type="entry name" value="HEAT_HEATR1"/>
    <property type="match status" value="1"/>
</dbReference>
<dbReference type="GO" id="GO:0030515">
    <property type="term" value="F:snoRNA binding"/>
    <property type="evidence" value="ECO:0007669"/>
    <property type="project" value="TreeGrafter"/>
</dbReference>
<feature type="domain" description="BP28 C-terminal" evidence="9">
    <location>
        <begin position="1479"/>
        <end position="1620"/>
    </location>
</feature>
<feature type="repeat" description="HEAT" evidence="7">
    <location>
        <begin position="1716"/>
        <end position="1752"/>
    </location>
</feature>
<dbReference type="GO" id="GO:0032040">
    <property type="term" value="C:small-subunit processome"/>
    <property type="evidence" value="ECO:0007669"/>
    <property type="project" value="TreeGrafter"/>
</dbReference>
<keyword evidence="11" id="KW-1185">Reference proteome</keyword>
<keyword evidence="6 8" id="KW-0687">Ribonucleoprotein</keyword>
<evidence type="ECO:0000256" key="4">
    <source>
        <dbReference type="ARBA" id="ARBA00022552"/>
    </source>
</evidence>
<dbReference type="InterPro" id="IPR012954">
    <property type="entry name" value="BP28_C_dom"/>
</dbReference>
<keyword evidence="5 8" id="KW-0539">Nucleus</keyword>
<comment type="similarity">
    <text evidence="2 8">Belongs to the HEATR1/UTP10 family.</text>
</comment>
<comment type="function">
    <text evidence="8">Involved in nucleolar processing of pre-18S ribosomal RNA.</text>
</comment>
<evidence type="ECO:0000256" key="8">
    <source>
        <dbReference type="RuleBase" id="RU367065"/>
    </source>
</evidence>